<evidence type="ECO:0000256" key="1">
    <source>
        <dbReference type="SAM" id="MobiDB-lite"/>
    </source>
</evidence>
<gene>
    <name evidence="2" type="ORF">K402DRAFT_172652</name>
</gene>
<keyword evidence="3" id="KW-1185">Reference proteome</keyword>
<accession>A0A6G1HD63</accession>
<name>A0A6G1HD63_9PEZI</name>
<reference evidence="2" key="1">
    <citation type="journal article" date="2020" name="Stud. Mycol.">
        <title>101 Dothideomycetes genomes: a test case for predicting lifestyles and emergence of pathogens.</title>
        <authorList>
            <person name="Haridas S."/>
            <person name="Albert R."/>
            <person name="Binder M."/>
            <person name="Bloem J."/>
            <person name="Labutti K."/>
            <person name="Salamov A."/>
            <person name="Andreopoulos B."/>
            <person name="Baker S."/>
            <person name="Barry K."/>
            <person name="Bills G."/>
            <person name="Bluhm B."/>
            <person name="Cannon C."/>
            <person name="Castanera R."/>
            <person name="Culley D."/>
            <person name="Daum C."/>
            <person name="Ezra D."/>
            <person name="Gonzalez J."/>
            <person name="Henrissat B."/>
            <person name="Kuo A."/>
            <person name="Liang C."/>
            <person name="Lipzen A."/>
            <person name="Lutzoni F."/>
            <person name="Magnuson J."/>
            <person name="Mondo S."/>
            <person name="Nolan M."/>
            <person name="Ohm R."/>
            <person name="Pangilinan J."/>
            <person name="Park H.-J."/>
            <person name="Ramirez L."/>
            <person name="Alfaro M."/>
            <person name="Sun H."/>
            <person name="Tritt A."/>
            <person name="Yoshinaga Y."/>
            <person name="Zwiers L.-H."/>
            <person name="Turgeon B."/>
            <person name="Goodwin S."/>
            <person name="Spatafora J."/>
            <person name="Crous P."/>
            <person name="Grigoriev I."/>
        </authorList>
    </citation>
    <scope>NUCLEOTIDE SEQUENCE</scope>
    <source>
        <strain evidence="2">CBS 113979</strain>
    </source>
</reference>
<feature type="compositionally biased region" description="Polar residues" evidence="1">
    <location>
        <begin position="147"/>
        <end position="157"/>
    </location>
</feature>
<sequence>MAVDSLYPVHWLGCRTTTRTHETSGFCSTKLAKTVPHHSKISAPFPRANEGGQRISRKNPRRVLVRSLQQPVQPPPAALSPVPLLPYRTVPYRTSSLWVPPLDSPPSNQHPATPTRSPSPPPPAPLPHILPRMRHRAKHSDSVRVVQRTSSNKTPTYLVQPDLDAL</sequence>
<organism evidence="2 3">
    <name type="scientific">Aulographum hederae CBS 113979</name>
    <dbReference type="NCBI Taxonomy" id="1176131"/>
    <lineage>
        <taxon>Eukaryota</taxon>
        <taxon>Fungi</taxon>
        <taxon>Dikarya</taxon>
        <taxon>Ascomycota</taxon>
        <taxon>Pezizomycotina</taxon>
        <taxon>Dothideomycetes</taxon>
        <taxon>Pleosporomycetidae</taxon>
        <taxon>Aulographales</taxon>
        <taxon>Aulographaceae</taxon>
    </lineage>
</organism>
<feature type="compositionally biased region" description="Pro residues" evidence="1">
    <location>
        <begin position="117"/>
        <end position="128"/>
    </location>
</feature>
<dbReference type="AlphaFoldDB" id="A0A6G1HD63"/>
<dbReference type="Proteomes" id="UP000800041">
    <property type="component" value="Unassembled WGS sequence"/>
</dbReference>
<evidence type="ECO:0000313" key="3">
    <source>
        <dbReference type="Proteomes" id="UP000800041"/>
    </source>
</evidence>
<feature type="region of interest" description="Disordered" evidence="1">
    <location>
        <begin position="96"/>
        <end position="166"/>
    </location>
</feature>
<evidence type="ECO:0000313" key="2">
    <source>
        <dbReference type="EMBL" id="KAF1991173.1"/>
    </source>
</evidence>
<dbReference type="EMBL" id="ML977140">
    <property type="protein sequence ID" value="KAF1991173.1"/>
    <property type="molecule type" value="Genomic_DNA"/>
</dbReference>
<proteinExistence type="predicted"/>
<protein>
    <submittedName>
        <fullName evidence="2">Uncharacterized protein</fullName>
    </submittedName>
</protein>